<dbReference type="EMBL" id="CAJVPU010051305">
    <property type="protein sequence ID" value="CAG8761039.1"/>
    <property type="molecule type" value="Genomic_DNA"/>
</dbReference>
<comment type="caution">
    <text evidence="1">The sequence shown here is derived from an EMBL/GenBank/DDBJ whole genome shotgun (WGS) entry which is preliminary data.</text>
</comment>
<evidence type="ECO:0000313" key="1">
    <source>
        <dbReference type="EMBL" id="CAG8761039.1"/>
    </source>
</evidence>
<proteinExistence type="predicted"/>
<sequence length="93" mass="10294">DYVEQAETTTQEKVEIDDSVEVNMVNTNQQIAISTSVSTQVSENIDPYIMKESTNPISTGQNGQDKNDESYHQRPSTEQQQGLSTSNPNTPTT</sequence>
<protein>
    <submittedName>
        <fullName evidence="1">5236_t:CDS:1</fullName>
    </submittedName>
</protein>
<accession>A0ACA9QSL1</accession>
<evidence type="ECO:0000313" key="2">
    <source>
        <dbReference type="Proteomes" id="UP000789702"/>
    </source>
</evidence>
<name>A0ACA9QSL1_9GLOM</name>
<organism evidence="1 2">
    <name type="scientific">Dentiscutata heterogama</name>
    <dbReference type="NCBI Taxonomy" id="1316150"/>
    <lineage>
        <taxon>Eukaryota</taxon>
        <taxon>Fungi</taxon>
        <taxon>Fungi incertae sedis</taxon>
        <taxon>Mucoromycota</taxon>
        <taxon>Glomeromycotina</taxon>
        <taxon>Glomeromycetes</taxon>
        <taxon>Diversisporales</taxon>
        <taxon>Gigasporaceae</taxon>
        <taxon>Dentiscutata</taxon>
    </lineage>
</organism>
<reference evidence="1" key="1">
    <citation type="submission" date="2021-06" db="EMBL/GenBank/DDBJ databases">
        <authorList>
            <person name="Kallberg Y."/>
            <person name="Tangrot J."/>
            <person name="Rosling A."/>
        </authorList>
    </citation>
    <scope>NUCLEOTIDE SEQUENCE</scope>
    <source>
        <strain evidence="1">IL203A</strain>
    </source>
</reference>
<feature type="non-terminal residue" evidence="1">
    <location>
        <position position="1"/>
    </location>
</feature>
<gene>
    <name evidence="1" type="ORF">DHETER_LOCUS15261</name>
</gene>
<feature type="non-terminal residue" evidence="1">
    <location>
        <position position="93"/>
    </location>
</feature>
<dbReference type="Proteomes" id="UP000789702">
    <property type="component" value="Unassembled WGS sequence"/>
</dbReference>
<keyword evidence="2" id="KW-1185">Reference proteome</keyword>